<protein>
    <submittedName>
        <fullName evidence="2">Competence protein ComEA</fullName>
    </submittedName>
</protein>
<dbReference type="SUPFAM" id="SSF47781">
    <property type="entry name" value="RuvA domain 2-like"/>
    <property type="match status" value="1"/>
</dbReference>
<evidence type="ECO:0000313" key="2">
    <source>
        <dbReference type="EMBL" id="GBF04518.1"/>
    </source>
</evidence>
<evidence type="ECO:0000256" key="1">
    <source>
        <dbReference type="SAM" id="SignalP"/>
    </source>
</evidence>
<feature type="chain" id="PRO_5014458121" evidence="1">
    <location>
        <begin position="26"/>
        <end position="102"/>
    </location>
</feature>
<evidence type="ECO:0000313" key="3">
    <source>
        <dbReference type="Proteomes" id="UP000236569"/>
    </source>
</evidence>
<feature type="signal peptide" evidence="1">
    <location>
        <begin position="1"/>
        <end position="25"/>
    </location>
</feature>
<name>A0A2I9DEU9_9DEIO</name>
<gene>
    <name evidence="2" type="ORF">DAERI_020115</name>
</gene>
<dbReference type="RefSeq" id="WP_012173334.1">
    <property type="nucleotide sequence ID" value="NZ_BFAG01000002.1"/>
</dbReference>
<dbReference type="PANTHER" id="PTHR21180:SF32">
    <property type="entry name" value="ENDONUCLEASE_EXONUCLEASE_PHOSPHATASE FAMILY DOMAIN-CONTAINING PROTEIN 1"/>
    <property type="match status" value="1"/>
</dbReference>
<comment type="caution">
    <text evidence="2">The sequence shown here is derived from an EMBL/GenBank/DDBJ whole genome shotgun (WGS) entry which is preliminary data.</text>
</comment>
<dbReference type="Pfam" id="PF12836">
    <property type="entry name" value="HHH_3"/>
    <property type="match status" value="1"/>
</dbReference>
<dbReference type="AlphaFoldDB" id="A0A2I9DEU9"/>
<keyword evidence="3" id="KW-1185">Reference proteome</keyword>
<dbReference type="EMBL" id="BFAG01000002">
    <property type="protein sequence ID" value="GBF04518.1"/>
    <property type="molecule type" value="Genomic_DNA"/>
</dbReference>
<dbReference type="PANTHER" id="PTHR21180">
    <property type="entry name" value="ENDONUCLEASE/EXONUCLEASE/PHOSPHATASE FAMILY DOMAIN-CONTAINING PROTEIN 1"/>
    <property type="match status" value="1"/>
</dbReference>
<organism evidence="2 3">
    <name type="scientific">Deinococcus aerius</name>
    <dbReference type="NCBI Taxonomy" id="200253"/>
    <lineage>
        <taxon>Bacteria</taxon>
        <taxon>Thermotogati</taxon>
        <taxon>Deinococcota</taxon>
        <taxon>Deinococci</taxon>
        <taxon>Deinococcales</taxon>
        <taxon>Deinococcaceae</taxon>
        <taxon>Deinococcus</taxon>
    </lineage>
</organism>
<keyword evidence="1" id="KW-0732">Signal</keyword>
<dbReference type="Gene3D" id="1.10.150.320">
    <property type="entry name" value="Photosystem II 12 kDa extrinsic protein"/>
    <property type="match status" value="1"/>
</dbReference>
<dbReference type="OrthoDB" id="71099at2"/>
<dbReference type="InterPro" id="IPR010994">
    <property type="entry name" value="RuvA_2-like"/>
</dbReference>
<dbReference type="Proteomes" id="UP000236569">
    <property type="component" value="Unassembled WGS sequence"/>
</dbReference>
<sequence length="102" mass="10980">MKSVPVRLLLAAALFAAPALTPALAQSSPAKPAAMSTMKVKKVNINTATLAQLQTIPGVGPKIAAEIVDYRPYNNLAKFRKEIGKYVKSAQLEKMVPYITLK</sequence>
<accession>A0A2I9DEU9</accession>
<dbReference type="InterPro" id="IPR051675">
    <property type="entry name" value="Endo/Exo/Phosphatase_dom_1"/>
</dbReference>
<proteinExistence type="predicted"/>
<reference evidence="3" key="1">
    <citation type="submission" date="2018-01" db="EMBL/GenBank/DDBJ databases">
        <title>Draft Genome Sequence of the Radioresistant Bacterium Deinococcus aerius TR0125, Isolated from the Higher Atmosphere above Japan.</title>
        <authorList>
            <person name="Satoh K."/>
            <person name="Arai H."/>
            <person name="Sanzen T."/>
            <person name="Kawaguchi Y."/>
            <person name="Hayashi H."/>
            <person name="Yokobori S."/>
            <person name="Yamagishi A."/>
            <person name="Oono Y."/>
            <person name="Narumi I."/>
        </authorList>
    </citation>
    <scope>NUCLEOTIDE SEQUENCE [LARGE SCALE GENOMIC DNA]</scope>
    <source>
        <strain evidence="3">TR0125</strain>
    </source>
</reference>